<sequence length="139" mass="14060">MSTAAETALVAATALHAGFQLVVTALVYPAFAEVPVEEWTRHHTAHSRRITPLVVGVYAAVVAACGWVLVAGGWQPSTAVAVAASALAMLTTAAVAAPAHGRLGAGRGERDLTVLVRADRVRLAASLVAAAAAFGAAVR</sequence>
<proteinExistence type="predicted"/>
<dbReference type="Proteomes" id="UP000754710">
    <property type="component" value="Unassembled WGS sequence"/>
</dbReference>
<evidence type="ECO:0000256" key="1">
    <source>
        <dbReference type="SAM" id="Phobius"/>
    </source>
</evidence>
<organism evidence="2 3">
    <name type="scientific">Nocardioides jiangsuensis</name>
    <dbReference type="NCBI Taxonomy" id="2866161"/>
    <lineage>
        <taxon>Bacteria</taxon>
        <taxon>Bacillati</taxon>
        <taxon>Actinomycetota</taxon>
        <taxon>Actinomycetes</taxon>
        <taxon>Propionibacteriales</taxon>
        <taxon>Nocardioidaceae</taxon>
        <taxon>Nocardioides</taxon>
    </lineage>
</organism>
<feature type="transmembrane region" description="Helical" evidence="1">
    <location>
        <begin position="121"/>
        <end position="138"/>
    </location>
</feature>
<dbReference type="EMBL" id="JAIEZQ010000002">
    <property type="protein sequence ID" value="MBY9076016.1"/>
    <property type="molecule type" value="Genomic_DNA"/>
</dbReference>
<comment type="caution">
    <text evidence="2">The sequence shown here is derived from an EMBL/GenBank/DDBJ whole genome shotgun (WGS) entry which is preliminary data.</text>
</comment>
<keyword evidence="1" id="KW-0812">Transmembrane</keyword>
<feature type="transmembrane region" description="Helical" evidence="1">
    <location>
        <begin position="12"/>
        <end position="32"/>
    </location>
</feature>
<evidence type="ECO:0008006" key="4">
    <source>
        <dbReference type="Google" id="ProtNLM"/>
    </source>
</evidence>
<accession>A0ABS7RMN4</accession>
<dbReference type="RefSeq" id="WP_221025703.1">
    <property type="nucleotide sequence ID" value="NZ_JAIEZQ010000002.1"/>
</dbReference>
<name>A0ABS7RMN4_9ACTN</name>
<feature type="transmembrane region" description="Helical" evidence="1">
    <location>
        <begin position="53"/>
        <end position="74"/>
    </location>
</feature>
<feature type="transmembrane region" description="Helical" evidence="1">
    <location>
        <begin position="80"/>
        <end position="100"/>
    </location>
</feature>
<evidence type="ECO:0000313" key="3">
    <source>
        <dbReference type="Proteomes" id="UP000754710"/>
    </source>
</evidence>
<gene>
    <name evidence="2" type="ORF">K1X13_14370</name>
</gene>
<keyword evidence="3" id="KW-1185">Reference proteome</keyword>
<reference evidence="2 3" key="1">
    <citation type="submission" date="2021-08" db="EMBL/GenBank/DDBJ databases">
        <title>Nocardioides bacterium WL0053 sp. nov., isolated from the sediment.</title>
        <authorList>
            <person name="Wang L."/>
            <person name="Zhang D."/>
            <person name="Zhang A."/>
        </authorList>
    </citation>
    <scope>NUCLEOTIDE SEQUENCE [LARGE SCALE GENOMIC DNA]</scope>
    <source>
        <strain evidence="2 3">WL0053</strain>
    </source>
</reference>
<keyword evidence="1" id="KW-0472">Membrane</keyword>
<protein>
    <recommendedName>
        <fullName evidence="4">DUF1772 domain-containing protein</fullName>
    </recommendedName>
</protein>
<keyword evidence="1" id="KW-1133">Transmembrane helix</keyword>
<evidence type="ECO:0000313" key="2">
    <source>
        <dbReference type="EMBL" id="MBY9076016.1"/>
    </source>
</evidence>